<protein>
    <submittedName>
        <fullName evidence="3">Uncharacterized protein</fullName>
    </submittedName>
</protein>
<evidence type="ECO:0000256" key="1">
    <source>
        <dbReference type="SAM" id="Coils"/>
    </source>
</evidence>
<evidence type="ECO:0000313" key="3">
    <source>
        <dbReference type="EMBL" id="MDQ0578247.1"/>
    </source>
</evidence>
<reference evidence="3 4" key="1">
    <citation type="submission" date="2023-07" db="EMBL/GenBank/DDBJ databases">
        <title>Comparative genomics of wheat-associated soil bacteria to identify genetic determinants of phenazine resistance.</title>
        <authorList>
            <person name="Mouncey N."/>
        </authorList>
    </citation>
    <scope>NUCLEOTIDE SEQUENCE [LARGE SCALE GENOMIC DNA]</scope>
    <source>
        <strain evidence="3 4">B2I6</strain>
    </source>
</reference>
<dbReference type="Proteomes" id="UP001230654">
    <property type="component" value="Unassembled WGS sequence"/>
</dbReference>
<keyword evidence="1" id="KW-0175">Coiled coil</keyword>
<comment type="caution">
    <text evidence="3">The sequence shown here is derived from an EMBL/GenBank/DDBJ whole genome shotgun (WGS) entry which is preliminary data.</text>
</comment>
<dbReference type="EMBL" id="JAUSWV010000001">
    <property type="protein sequence ID" value="MDQ0578247.1"/>
    <property type="molecule type" value="Genomic_DNA"/>
</dbReference>
<organism evidence="3 4">
    <name type="scientific">Streptomyces rishiriensis</name>
    <dbReference type="NCBI Taxonomy" id="68264"/>
    <lineage>
        <taxon>Bacteria</taxon>
        <taxon>Bacillati</taxon>
        <taxon>Actinomycetota</taxon>
        <taxon>Actinomycetes</taxon>
        <taxon>Kitasatosporales</taxon>
        <taxon>Streptomycetaceae</taxon>
        <taxon>Streptomyces</taxon>
    </lineage>
</organism>
<feature type="region of interest" description="Disordered" evidence="2">
    <location>
        <begin position="212"/>
        <end position="239"/>
    </location>
</feature>
<feature type="coiled-coil region" evidence="1">
    <location>
        <begin position="122"/>
        <end position="149"/>
    </location>
</feature>
<evidence type="ECO:0000313" key="4">
    <source>
        <dbReference type="Proteomes" id="UP001230654"/>
    </source>
</evidence>
<proteinExistence type="predicted"/>
<evidence type="ECO:0000256" key="2">
    <source>
        <dbReference type="SAM" id="MobiDB-lite"/>
    </source>
</evidence>
<gene>
    <name evidence="3" type="ORF">QF030_000425</name>
</gene>
<name>A0ABU0NHY7_STRRH</name>
<sequence>MIPVQLIKGGVHRLQLTAPEAPGDLRQAALFLGALDDLYEKCVVLTLLAQVSGEEDVDARSKLIAQSRTAATAERPRIERFHSGSLAVILVAGSAARAALGLFSVALTNVEKLWTLPGRIRVANAKAEMEIAQAGAAKVEADKARVEAETAIEKIKDGHTGAAVDFALVGRRLALADLAAQLAELVLPEIDEALERLRGVSGGRLDVEAVPDDFARDWPTEPSSRPAADGDDISSTVRW</sequence>
<keyword evidence="4" id="KW-1185">Reference proteome</keyword>
<accession>A0ABU0NHY7</accession>